<dbReference type="KEGG" id="pasa:BAOM_4297"/>
<accession>A0A3T0KWZ9</accession>
<gene>
    <name evidence="1" type="ORF">BAOM_4297</name>
</gene>
<reference evidence="1 2" key="1">
    <citation type="submission" date="2018-01" db="EMBL/GenBank/DDBJ databases">
        <title>Bacillus asahii Genome sequencing and assembly.</title>
        <authorList>
            <person name="Jiang H."/>
            <person name="Feng Y."/>
            <person name="Zhao F."/>
            <person name="Lin X."/>
        </authorList>
    </citation>
    <scope>NUCLEOTIDE SEQUENCE [LARGE SCALE GENOMIC DNA]</scope>
    <source>
        <strain evidence="1 2">OM18</strain>
    </source>
</reference>
<proteinExistence type="predicted"/>
<evidence type="ECO:0000313" key="2">
    <source>
        <dbReference type="Proteomes" id="UP000283095"/>
    </source>
</evidence>
<evidence type="ECO:0000313" key="1">
    <source>
        <dbReference type="EMBL" id="AZV44877.1"/>
    </source>
</evidence>
<dbReference type="AlphaFoldDB" id="A0A3T0KWZ9"/>
<dbReference type="Proteomes" id="UP000283095">
    <property type="component" value="Chromosome"/>
</dbReference>
<dbReference type="InterPro" id="IPR041657">
    <property type="entry name" value="HTH_17"/>
</dbReference>
<organism evidence="1 2">
    <name type="scientific">Peribacillus asahii</name>
    <dbReference type="NCBI Taxonomy" id="228899"/>
    <lineage>
        <taxon>Bacteria</taxon>
        <taxon>Bacillati</taxon>
        <taxon>Bacillota</taxon>
        <taxon>Bacilli</taxon>
        <taxon>Bacillales</taxon>
        <taxon>Bacillaceae</taxon>
        <taxon>Peribacillus</taxon>
    </lineage>
</organism>
<name>A0A3T0KWZ9_9BACI</name>
<dbReference type="RefSeq" id="WP_127761763.1">
    <property type="nucleotide sequence ID" value="NZ_CP026095.1"/>
</dbReference>
<dbReference type="EMBL" id="CP026095">
    <property type="protein sequence ID" value="AZV44877.1"/>
    <property type="molecule type" value="Genomic_DNA"/>
</dbReference>
<dbReference type="OrthoDB" id="122388at2"/>
<sequence>MNSLDEYPDVLNVNDIQEILGVGRRQAYELVSSGQFHTVRVGKRIKILKAVFMRWLNGQEDKEKYHGVK</sequence>
<protein>
    <submittedName>
        <fullName evidence="1">DNA-binding protein</fullName>
    </submittedName>
</protein>
<keyword evidence="1" id="KW-0238">DNA-binding</keyword>
<dbReference type="GO" id="GO:0003677">
    <property type="term" value="F:DNA binding"/>
    <property type="evidence" value="ECO:0007669"/>
    <property type="project" value="UniProtKB-KW"/>
</dbReference>
<dbReference type="Pfam" id="PF12728">
    <property type="entry name" value="HTH_17"/>
    <property type="match status" value="1"/>
</dbReference>